<evidence type="ECO:0000256" key="12">
    <source>
        <dbReference type="ARBA" id="ARBA00023075"/>
    </source>
</evidence>
<dbReference type="GO" id="GO:0008137">
    <property type="term" value="F:NADH dehydrogenase (ubiquinone) activity"/>
    <property type="evidence" value="ECO:0007669"/>
    <property type="project" value="UniProtKB-EC"/>
</dbReference>
<sequence length="575" mass="64239">MIFHLKSSFIASITLFFSSLLMFSFATYLNHISMTWPISWEICSINSSIINFPIIFDPMGTLFASTVLLISANVMLFASTYMAEEIFLTRFIILVLLFVLSMNMLIFFPHLMTLLLGWDGLGLTSFILVIYYQNAKSLGAGMITALTNRIGDVTLLVAIGWTLNNNHWSIMNMWFNPMSNLIILCITIAAMTKSAQMPFSSWLPAAMAAPTPVSALVHSSTLVTAGVFLIIRFYDFLSSFYLFTPILLLTASFTMFMAGLSAMTECDLKKIIALSTLSQLGVMMASLALGYPKLAFFHLITHALFKALLFICAGSIIHFHQHGQDLRTIGNLTNQLPFTMSCMLIANMSLCAAPFLSGFYSKDLILELSLFNPLNYTISLMFFCATTFTAAYSVRMTLTAIWSNNLASPNHFLSNHDMNMVLPITSLTLGAILAGASINWWISPMNLEPILPMHLKFLPISAMLLGIFFAWQTIVSFSTNLSFWQNNKMSHNASCLMWFMTPISTQSLISTPYLLALHFQKTLDNGWTEMSSAEGTFFSSFSISNLFIPIQKNQINSFALLILILMPIIYFVNNS</sequence>
<keyword evidence="10 16" id="KW-1133">Transmembrane helix</keyword>
<feature type="transmembrane region" description="Helical" evidence="16">
    <location>
        <begin position="213"/>
        <end position="234"/>
    </location>
</feature>
<dbReference type="EC" id="7.1.1.2" evidence="2 16"/>
<dbReference type="Pfam" id="PF00662">
    <property type="entry name" value="Proton_antipo_N"/>
    <property type="match status" value="1"/>
</dbReference>
<feature type="transmembrane region" description="Helical" evidence="16">
    <location>
        <begin position="271"/>
        <end position="289"/>
    </location>
</feature>
<evidence type="ECO:0000256" key="6">
    <source>
        <dbReference type="ARBA" id="ARBA00022692"/>
    </source>
</evidence>
<dbReference type="Pfam" id="PF00361">
    <property type="entry name" value="Proton_antipo_M"/>
    <property type="match status" value="1"/>
</dbReference>
<evidence type="ECO:0000256" key="16">
    <source>
        <dbReference type="RuleBase" id="RU003404"/>
    </source>
</evidence>
<feature type="transmembrane region" description="Helical" evidence="16">
    <location>
        <begin position="555"/>
        <end position="572"/>
    </location>
</feature>
<feature type="transmembrane region" description="Helical" evidence="16">
    <location>
        <begin position="9"/>
        <end position="29"/>
    </location>
</feature>
<dbReference type="GO" id="GO:0015990">
    <property type="term" value="P:electron transport coupled proton transport"/>
    <property type="evidence" value="ECO:0007669"/>
    <property type="project" value="TreeGrafter"/>
</dbReference>
<evidence type="ECO:0000259" key="17">
    <source>
        <dbReference type="Pfam" id="PF00361"/>
    </source>
</evidence>
<feature type="transmembrane region" description="Helical" evidence="16">
    <location>
        <begin position="376"/>
        <end position="398"/>
    </location>
</feature>
<dbReference type="PANTHER" id="PTHR42829">
    <property type="entry name" value="NADH-UBIQUINONE OXIDOREDUCTASE CHAIN 5"/>
    <property type="match status" value="1"/>
</dbReference>
<feature type="domain" description="NADH-Ubiquinone oxidoreductase (complex I) chain 5 N-terminal" evidence="18">
    <location>
        <begin position="45"/>
        <end position="91"/>
    </location>
</feature>
<dbReference type="InterPro" id="IPR001750">
    <property type="entry name" value="ND/Mrp_TM"/>
</dbReference>
<name>B3TK00_9ANNE</name>
<gene>
    <name evidence="20" type="primary">ND5</name>
</gene>
<evidence type="ECO:0000313" key="20">
    <source>
        <dbReference type="EMBL" id="ABW82632.1"/>
    </source>
</evidence>
<evidence type="ECO:0000256" key="10">
    <source>
        <dbReference type="ARBA" id="ARBA00022989"/>
    </source>
</evidence>
<accession>B3TK00</accession>
<keyword evidence="7" id="KW-0999">Mitochondrion inner membrane</keyword>
<dbReference type="Pfam" id="PF06455">
    <property type="entry name" value="NADH5_C"/>
    <property type="match status" value="1"/>
</dbReference>
<feature type="transmembrane region" description="Helical" evidence="16">
    <location>
        <begin position="419"/>
        <end position="442"/>
    </location>
</feature>
<organism evidence="20">
    <name type="scientific">Pista cristata</name>
    <dbReference type="NCBI Taxonomy" id="279652"/>
    <lineage>
        <taxon>Eukaryota</taxon>
        <taxon>Metazoa</taxon>
        <taxon>Spiralia</taxon>
        <taxon>Lophotrochozoa</taxon>
        <taxon>Annelida</taxon>
        <taxon>Polychaeta</taxon>
        <taxon>Sedentaria</taxon>
        <taxon>Canalipalpata</taxon>
        <taxon>Terebellida</taxon>
        <taxon>Terebelliformia</taxon>
        <taxon>Terebellidae</taxon>
        <taxon>Pista</taxon>
    </lineage>
</organism>
<keyword evidence="4 16" id="KW-0813">Transport</keyword>
<keyword evidence="9" id="KW-0249">Electron transport</keyword>
<dbReference type="InterPro" id="IPR010934">
    <property type="entry name" value="NADH_DH_su5_C"/>
</dbReference>
<dbReference type="InterPro" id="IPR003945">
    <property type="entry name" value="NU5C-like"/>
</dbReference>
<evidence type="ECO:0000256" key="3">
    <source>
        <dbReference type="ARBA" id="ARBA00021096"/>
    </source>
</evidence>
<evidence type="ECO:0000256" key="9">
    <source>
        <dbReference type="ARBA" id="ARBA00022982"/>
    </source>
</evidence>
<evidence type="ECO:0000256" key="13">
    <source>
        <dbReference type="ARBA" id="ARBA00023128"/>
    </source>
</evidence>
<feature type="transmembrane region" description="Helical" evidence="16">
    <location>
        <begin position="462"/>
        <end position="484"/>
    </location>
</feature>
<evidence type="ECO:0000256" key="15">
    <source>
        <dbReference type="ARBA" id="ARBA00049551"/>
    </source>
</evidence>
<proteinExistence type="inferred from homology"/>
<evidence type="ECO:0000256" key="4">
    <source>
        <dbReference type="ARBA" id="ARBA00022448"/>
    </source>
</evidence>
<dbReference type="GO" id="GO:0005743">
    <property type="term" value="C:mitochondrial inner membrane"/>
    <property type="evidence" value="ECO:0007669"/>
    <property type="project" value="UniProtKB-SubCell"/>
</dbReference>
<dbReference type="AlphaFoldDB" id="B3TK00"/>
<dbReference type="PANTHER" id="PTHR42829:SF2">
    <property type="entry name" value="NADH-UBIQUINONE OXIDOREDUCTASE CHAIN 5"/>
    <property type="match status" value="1"/>
</dbReference>
<evidence type="ECO:0000256" key="14">
    <source>
        <dbReference type="ARBA" id="ARBA00023136"/>
    </source>
</evidence>
<comment type="similarity">
    <text evidence="16">Belongs to the complex I subunit 5 family.</text>
</comment>
<keyword evidence="12 16" id="KW-0830">Ubiquinone</keyword>
<protein>
    <recommendedName>
        <fullName evidence="3 16">NADH-ubiquinone oxidoreductase chain 5</fullName>
        <ecNumber evidence="2 16">7.1.1.2</ecNumber>
    </recommendedName>
</protein>
<keyword evidence="14 16" id="KW-0472">Membrane</keyword>
<evidence type="ECO:0000256" key="2">
    <source>
        <dbReference type="ARBA" id="ARBA00012944"/>
    </source>
</evidence>
<reference evidence="20" key="1">
    <citation type="journal article" date="2008" name="Gene">
        <title>Phylogenetic information from three mitochondrial genomes of Terebelliformia (Annelida) worms and duplication of the methionine tRNA.</title>
        <authorList>
            <person name="Zhong M."/>
            <person name="Struck T.H."/>
            <person name="Halanych K.M."/>
        </authorList>
    </citation>
    <scope>NUCLEOTIDE SEQUENCE</scope>
</reference>
<keyword evidence="8" id="KW-1278">Translocase</keyword>
<evidence type="ECO:0000256" key="1">
    <source>
        <dbReference type="ARBA" id="ARBA00004448"/>
    </source>
</evidence>
<comment type="subcellular location">
    <subcellularLocation>
        <location evidence="1">Mitochondrion inner membrane</location>
        <topology evidence="1">Multi-pass membrane protein</topology>
    </subcellularLocation>
</comment>
<feature type="transmembrane region" description="Helical" evidence="16">
    <location>
        <begin position="114"/>
        <end position="132"/>
    </location>
</feature>
<comment type="function">
    <text evidence="16">Core subunit of the mitochondrial membrane respiratory chain NADH dehydrogenase (Complex I) which catalyzes electron transfer from NADH through the respiratory chain, using ubiquinone as an electron acceptor. Essential for the catalytic activity and assembly of complex I.</text>
</comment>
<geneLocation type="mitochondrion" evidence="20"/>
<dbReference type="PRINTS" id="PR01434">
    <property type="entry name" value="NADHDHGNASE5"/>
</dbReference>
<feature type="transmembrane region" description="Helical" evidence="16">
    <location>
        <begin position="49"/>
        <end position="75"/>
    </location>
</feature>
<keyword evidence="13 16" id="KW-0496">Mitochondrion</keyword>
<comment type="catalytic activity">
    <reaction evidence="15 16">
        <text>a ubiquinone + NADH + 5 H(+)(in) = a ubiquinol + NAD(+) + 4 H(+)(out)</text>
        <dbReference type="Rhea" id="RHEA:29091"/>
        <dbReference type="Rhea" id="RHEA-COMP:9565"/>
        <dbReference type="Rhea" id="RHEA-COMP:9566"/>
        <dbReference type="ChEBI" id="CHEBI:15378"/>
        <dbReference type="ChEBI" id="CHEBI:16389"/>
        <dbReference type="ChEBI" id="CHEBI:17976"/>
        <dbReference type="ChEBI" id="CHEBI:57540"/>
        <dbReference type="ChEBI" id="CHEBI:57945"/>
        <dbReference type="EC" id="7.1.1.2"/>
    </reaction>
</comment>
<dbReference type="GO" id="GO:0042773">
    <property type="term" value="P:ATP synthesis coupled electron transport"/>
    <property type="evidence" value="ECO:0007669"/>
    <property type="project" value="InterPro"/>
</dbReference>
<evidence type="ECO:0000256" key="11">
    <source>
        <dbReference type="ARBA" id="ARBA00023027"/>
    </source>
</evidence>
<feature type="transmembrane region" description="Helical" evidence="16">
    <location>
        <begin position="496"/>
        <end position="519"/>
    </location>
</feature>
<dbReference type="EMBL" id="EU239688">
    <property type="protein sequence ID" value="ABW82632.1"/>
    <property type="molecule type" value="Genomic_DNA"/>
</dbReference>
<evidence type="ECO:0000256" key="7">
    <source>
        <dbReference type="ARBA" id="ARBA00022792"/>
    </source>
</evidence>
<keyword evidence="6 16" id="KW-0812">Transmembrane</keyword>
<feature type="transmembrane region" description="Helical" evidence="16">
    <location>
        <begin position="173"/>
        <end position="192"/>
    </location>
</feature>
<evidence type="ECO:0000259" key="18">
    <source>
        <dbReference type="Pfam" id="PF00662"/>
    </source>
</evidence>
<feature type="transmembrane region" description="Helical" evidence="16">
    <location>
        <begin position="295"/>
        <end position="317"/>
    </location>
</feature>
<feature type="transmembrane region" description="Helical" evidence="16">
    <location>
        <begin position="240"/>
        <end position="259"/>
    </location>
</feature>
<evidence type="ECO:0000256" key="8">
    <source>
        <dbReference type="ARBA" id="ARBA00022967"/>
    </source>
</evidence>
<feature type="domain" description="NADH:quinone oxidoreductase/Mrp antiporter transmembrane" evidence="17">
    <location>
        <begin position="110"/>
        <end position="389"/>
    </location>
</feature>
<keyword evidence="11 16" id="KW-0520">NAD</keyword>
<dbReference type="GO" id="GO:0003954">
    <property type="term" value="F:NADH dehydrogenase activity"/>
    <property type="evidence" value="ECO:0007669"/>
    <property type="project" value="TreeGrafter"/>
</dbReference>
<feature type="transmembrane region" description="Helical" evidence="16">
    <location>
        <begin position="338"/>
        <end position="356"/>
    </location>
</feature>
<feature type="transmembrane region" description="Helical" evidence="16">
    <location>
        <begin position="87"/>
        <end position="108"/>
    </location>
</feature>
<keyword evidence="5" id="KW-0679">Respiratory chain</keyword>
<feature type="domain" description="NADH dehydrogenase subunit 5 C-terminal" evidence="19">
    <location>
        <begin position="392"/>
        <end position="571"/>
    </location>
</feature>
<dbReference type="InterPro" id="IPR001516">
    <property type="entry name" value="Proton_antipo_N"/>
</dbReference>
<evidence type="ECO:0000259" key="19">
    <source>
        <dbReference type="Pfam" id="PF06455"/>
    </source>
</evidence>
<evidence type="ECO:0000256" key="5">
    <source>
        <dbReference type="ARBA" id="ARBA00022660"/>
    </source>
</evidence>